<proteinExistence type="predicted"/>
<comment type="caution">
    <text evidence="2">The sequence shown here is derived from an EMBL/GenBank/DDBJ whole genome shotgun (WGS) entry which is preliminary data.</text>
</comment>
<reference evidence="3" key="1">
    <citation type="journal article" date="2019" name="Int. J. Syst. Evol. Microbiol.">
        <title>The Global Catalogue of Microorganisms (GCM) 10K type strain sequencing project: providing services to taxonomists for standard genome sequencing and annotation.</title>
        <authorList>
            <consortium name="The Broad Institute Genomics Platform"/>
            <consortium name="The Broad Institute Genome Sequencing Center for Infectious Disease"/>
            <person name="Wu L."/>
            <person name="Ma J."/>
        </authorList>
    </citation>
    <scope>NUCLEOTIDE SEQUENCE [LARGE SCALE GENOMIC DNA]</scope>
    <source>
        <strain evidence="3">KCTC 33849</strain>
    </source>
</reference>
<dbReference type="Proteomes" id="UP001597540">
    <property type="component" value="Unassembled WGS sequence"/>
</dbReference>
<accession>A0ABW5SST5</accession>
<keyword evidence="1" id="KW-0175">Coiled coil</keyword>
<keyword evidence="3" id="KW-1185">Reference proteome</keyword>
<organism evidence="2 3">
    <name type="scientific">Paenibacillus shunpengii</name>
    <dbReference type="NCBI Taxonomy" id="2054424"/>
    <lineage>
        <taxon>Bacteria</taxon>
        <taxon>Bacillati</taxon>
        <taxon>Bacillota</taxon>
        <taxon>Bacilli</taxon>
        <taxon>Bacillales</taxon>
        <taxon>Paenibacillaceae</taxon>
        <taxon>Paenibacillus</taxon>
    </lineage>
</organism>
<evidence type="ECO:0000313" key="2">
    <source>
        <dbReference type="EMBL" id="MFD2702771.1"/>
    </source>
</evidence>
<protein>
    <submittedName>
        <fullName evidence="2">DUF3102 domain-containing protein</fullName>
    </submittedName>
</protein>
<evidence type="ECO:0000256" key="1">
    <source>
        <dbReference type="SAM" id="Coils"/>
    </source>
</evidence>
<dbReference type="RefSeq" id="WP_379264152.1">
    <property type="nucleotide sequence ID" value="NZ_JBHUMJ010000008.1"/>
</dbReference>
<dbReference type="InterPro" id="IPR021451">
    <property type="entry name" value="DUF3102"/>
</dbReference>
<evidence type="ECO:0000313" key="3">
    <source>
        <dbReference type="Proteomes" id="UP001597540"/>
    </source>
</evidence>
<sequence length="251" mass="28487">MNEISELSKELPIITAEINAYKRVAGEAIFEIGRRLKHVKENDLAHGQYVEWLSSIDFNRKTAAKLVQSYEQFTDVTTSRHLPVGKIFEMLSLPSDIDRGDFVSQPHTIPSSGATKTVDEMTVRELREVKAALKAEREAREKAEEDYDLIRTTLDAVLTQPRDSVFHTLDDDTHIAEKSKLFTSHVHELIKEHAYLAKFPETFANADLAVRSELRTSLSALESFSQEFRKVLGFHEPGEPLIIDISYEQAS</sequence>
<gene>
    <name evidence="2" type="ORF">ACFSVM_20230</name>
</gene>
<name>A0ABW5SST5_9BACL</name>
<dbReference type="Pfam" id="PF11300">
    <property type="entry name" value="DUF3102"/>
    <property type="match status" value="1"/>
</dbReference>
<dbReference type="EMBL" id="JBHUMJ010000008">
    <property type="protein sequence ID" value="MFD2702771.1"/>
    <property type="molecule type" value="Genomic_DNA"/>
</dbReference>
<feature type="coiled-coil region" evidence="1">
    <location>
        <begin position="123"/>
        <end position="153"/>
    </location>
</feature>